<accession>A0A212CSB1</accession>
<dbReference type="Gene3D" id="2.20.100.10">
    <property type="entry name" value="Thrombospondin type-1 (TSP1) repeat"/>
    <property type="match status" value="1"/>
</dbReference>
<feature type="region of interest" description="Disordered" evidence="3">
    <location>
        <begin position="192"/>
        <end position="215"/>
    </location>
</feature>
<gene>
    <name evidence="5" type="ORF">Celaphus_00015154</name>
</gene>
<evidence type="ECO:0000256" key="1">
    <source>
        <dbReference type="ARBA" id="ARBA00004613"/>
    </source>
</evidence>
<evidence type="ECO:0000256" key="3">
    <source>
        <dbReference type="SAM" id="MobiDB-lite"/>
    </source>
</evidence>
<dbReference type="GO" id="GO:0004222">
    <property type="term" value="F:metalloendopeptidase activity"/>
    <property type="evidence" value="ECO:0007669"/>
    <property type="project" value="TreeGrafter"/>
</dbReference>
<evidence type="ECO:0000256" key="2">
    <source>
        <dbReference type="ARBA" id="ARBA00022525"/>
    </source>
</evidence>
<dbReference type="InterPro" id="IPR000884">
    <property type="entry name" value="TSP1_rpt"/>
</dbReference>
<evidence type="ECO:0000313" key="5">
    <source>
        <dbReference type="EMBL" id="OWK08898.1"/>
    </source>
</evidence>
<evidence type="ECO:0000259" key="4">
    <source>
        <dbReference type="Pfam" id="PF05986"/>
    </source>
</evidence>
<dbReference type="PANTHER" id="PTHR13723">
    <property type="entry name" value="ADAMTS A DISINTEGRIN AND METALLOPROTEASE WITH THROMBOSPONDIN MOTIFS PROTEASE"/>
    <property type="match status" value="1"/>
</dbReference>
<dbReference type="Gene3D" id="2.60.120.830">
    <property type="match status" value="1"/>
</dbReference>
<sequence length="317" mass="35057">MHPWAGSTSLKDSSKRSINSDWKIELPGEFQIAGTTVRYVRRGLWEKISAKGPTKMPLHLMVLLFHDQNYGIHYEYTIPVNYTTENQSEPEKPQDSLFIWTHSGWEGCSVQCGGGERRSIVSCTRIVNKTTTLVNDSDCPQASRPEPQVRRCNLHPCQSRVESCWLQPALSHESDPGGRGICRCRVLRGVSGTRPRRSGSGPTASATSAQPRPAAHVVSTARASWESPVIHGEAELCWPDLRRTLTAPRAAALPRGRGRRHPSLGLPRGHDPEAFTCCEVSIRSCFMDEGQGLRAGGKTHTELQDSALKQVLHIPII</sequence>
<dbReference type="GO" id="GO:0030198">
    <property type="term" value="P:extracellular matrix organization"/>
    <property type="evidence" value="ECO:0007669"/>
    <property type="project" value="TreeGrafter"/>
</dbReference>
<dbReference type="AlphaFoldDB" id="A0A212CSB1"/>
<dbReference type="GO" id="GO:0031012">
    <property type="term" value="C:extracellular matrix"/>
    <property type="evidence" value="ECO:0007669"/>
    <property type="project" value="TreeGrafter"/>
</dbReference>
<feature type="compositionally biased region" description="Low complexity" evidence="3">
    <location>
        <begin position="198"/>
        <end position="209"/>
    </location>
</feature>
<dbReference type="GO" id="GO:0005576">
    <property type="term" value="C:extracellular region"/>
    <property type="evidence" value="ECO:0007669"/>
    <property type="project" value="UniProtKB-SubCell"/>
</dbReference>
<protein>
    <recommendedName>
        <fullName evidence="4">ADAMTS/ADAMTS-like Spacer 1 domain-containing protein</fullName>
    </recommendedName>
</protein>
<reference evidence="5 6" key="1">
    <citation type="journal article" date="2018" name="Mol. Genet. Genomics">
        <title>The red deer Cervus elaphus genome CerEla1.0: sequencing, annotating, genes, and chromosomes.</title>
        <authorList>
            <person name="Bana N.A."/>
            <person name="Nyiri A."/>
            <person name="Nagy J."/>
            <person name="Frank K."/>
            <person name="Nagy T."/>
            <person name="Steger V."/>
            <person name="Schiller M."/>
            <person name="Lakatos P."/>
            <person name="Sugar L."/>
            <person name="Horn P."/>
            <person name="Barta E."/>
            <person name="Orosz L."/>
        </authorList>
    </citation>
    <scope>NUCLEOTIDE SEQUENCE [LARGE SCALE GENOMIC DNA]</scope>
    <source>
        <strain evidence="5">Hungarian</strain>
    </source>
</reference>
<dbReference type="Proteomes" id="UP000242450">
    <property type="component" value="Chromosome 13"/>
</dbReference>
<organism evidence="5 6">
    <name type="scientific">Cervus elaphus hippelaphus</name>
    <name type="common">European red deer</name>
    <dbReference type="NCBI Taxonomy" id="46360"/>
    <lineage>
        <taxon>Eukaryota</taxon>
        <taxon>Metazoa</taxon>
        <taxon>Chordata</taxon>
        <taxon>Craniata</taxon>
        <taxon>Vertebrata</taxon>
        <taxon>Euteleostomi</taxon>
        <taxon>Mammalia</taxon>
        <taxon>Eutheria</taxon>
        <taxon>Laurasiatheria</taxon>
        <taxon>Artiodactyla</taxon>
        <taxon>Ruminantia</taxon>
        <taxon>Pecora</taxon>
        <taxon>Cervidae</taxon>
        <taxon>Cervinae</taxon>
        <taxon>Cervus</taxon>
    </lineage>
</organism>
<dbReference type="PROSITE" id="PS50092">
    <property type="entry name" value="TSP1"/>
    <property type="match status" value="1"/>
</dbReference>
<keyword evidence="2" id="KW-0964">Secreted</keyword>
<dbReference type="InterPro" id="IPR036383">
    <property type="entry name" value="TSP1_rpt_sf"/>
</dbReference>
<evidence type="ECO:0000313" key="6">
    <source>
        <dbReference type="Proteomes" id="UP000242450"/>
    </source>
</evidence>
<name>A0A212CSB1_CEREH</name>
<proteinExistence type="predicted"/>
<dbReference type="SUPFAM" id="SSF82895">
    <property type="entry name" value="TSP-1 type 1 repeat"/>
    <property type="match status" value="1"/>
</dbReference>
<dbReference type="InterPro" id="IPR010294">
    <property type="entry name" value="ADAMTS_spacer1"/>
</dbReference>
<dbReference type="GO" id="GO:0006508">
    <property type="term" value="P:proteolysis"/>
    <property type="evidence" value="ECO:0007669"/>
    <property type="project" value="TreeGrafter"/>
</dbReference>
<dbReference type="Pfam" id="PF05986">
    <property type="entry name" value="ADAMTS_spacer1"/>
    <property type="match status" value="1"/>
</dbReference>
<dbReference type="EMBL" id="MKHE01000013">
    <property type="protein sequence ID" value="OWK08898.1"/>
    <property type="molecule type" value="Genomic_DNA"/>
</dbReference>
<dbReference type="FunFam" id="2.60.120.830:FF:000005">
    <property type="entry name" value="ADAM metallopeptidase with thrombospondin type 1 motif 17"/>
    <property type="match status" value="1"/>
</dbReference>
<comment type="subcellular location">
    <subcellularLocation>
        <location evidence="1">Secreted</location>
    </subcellularLocation>
</comment>
<comment type="caution">
    <text evidence="5">The sequence shown here is derived from an EMBL/GenBank/DDBJ whole genome shotgun (WGS) entry which is preliminary data.</text>
</comment>
<dbReference type="InterPro" id="IPR050439">
    <property type="entry name" value="ADAMTS_ADAMTS-like"/>
</dbReference>
<feature type="domain" description="ADAMTS/ADAMTS-like Spacer 1" evidence="4">
    <location>
        <begin position="11"/>
        <end position="79"/>
    </location>
</feature>
<dbReference type="OrthoDB" id="10035764at2759"/>
<dbReference type="PANTHER" id="PTHR13723:SF151">
    <property type="entry name" value="A DISINTEGRIN AND METALLOPROTEINASE WITH THROMBOSPONDIN MOTIFS 17"/>
    <property type="match status" value="1"/>
</dbReference>
<dbReference type="Pfam" id="PF19030">
    <property type="entry name" value="TSP1_ADAMTS"/>
    <property type="match status" value="1"/>
</dbReference>
<keyword evidence="6" id="KW-1185">Reference proteome</keyword>